<evidence type="ECO:0000313" key="3">
    <source>
        <dbReference type="Proteomes" id="UP000253845"/>
    </source>
</evidence>
<organism evidence="2 3">
    <name type="scientific">Aspergillus niger ATCC 13496</name>
    <dbReference type="NCBI Taxonomy" id="1353008"/>
    <lineage>
        <taxon>Eukaryota</taxon>
        <taxon>Fungi</taxon>
        <taxon>Dikarya</taxon>
        <taxon>Ascomycota</taxon>
        <taxon>Pezizomycotina</taxon>
        <taxon>Eurotiomycetes</taxon>
        <taxon>Eurotiomycetidae</taxon>
        <taxon>Eurotiales</taxon>
        <taxon>Aspergillaceae</taxon>
        <taxon>Aspergillus</taxon>
        <taxon>Aspergillus subgen. Circumdati</taxon>
    </lineage>
</organism>
<sequence>MAPPTDCLLLELAFSNFSFPPNLRISPSTQTQTQTQTQDFNKRSRVNCHRIRDESSKPESIVTQPSSRPQPFSRGSVPIDGLQWTLFRLGSDTGSNESNHLPYPSETMQRPAGKPARKSRKQQIKTQQMRYRNIKVHPKAKYAGTLYSSSLMTDIRPAQIRYTYIMQSW</sequence>
<reference evidence="2 3" key="1">
    <citation type="submission" date="2018-07" db="EMBL/GenBank/DDBJ databases">
        <title>Section-level genome sequencing of Aspergillus section Nigri to investigate inter- and intra-species variation.</title>
        <authorList>
            <consortium name="DOE Joint Genome Institute"/>
            <person name="Vesth T.C."/>
            <person name="Nybo J.L."/>
            <person name="Theobald S."/>
            <person name="Frisvad J.C."/>
            <person name="Larsen T.O."/>
            <person name="Nielsen K.F."/>
            <person name="Hoof J.B."/>
            <person name="Brandl J."/>
            <person name="Salamov A."/>
            <person name="Riley R."/>
            <person name="Gladden J.M."/>
            <person name="Phatale P."/>
            <person name="Nielsen M.T."/>
            <person name="Lyhne E.K."/>
            <person name="Kogle M.E."/>
            <person name="Strasser K."/>
            <person name="McDonnell E."/>
            <person name="Barry K."/>
            <person name="Clum A."/>
            <person name="Chen C."/>
            <person name="Nolan M."/>
            <person name="Sandor L."/>
            <person name="Kuo A."/>
            <person name="Lipzen A."/>
            <person name="Hainaut M."/>
            <person name="Drula E."/>
            <person name="Tsang A."/>
            <person name="Magnuson J.K."/>
            <person name="Henrissat B."/>
            <person name="Wiebenga A."/>
            <person name="Simmons B.A."/>
            <person name="Makela M.R."/>
            <person name="De vries R.P."/>
            <person name="Grigoriev I.V."/>
            <person name="Mortensen U.H."/>
            <person name="Baker S.E."/>
            <person name="Andersen M.R."/>
        </authorList>
    </citation>
    <scope>NUCLEOTIDE SEQUENCE [LARGE SCALE GENOMIC DNA]</scope>
    <source>
        <strain evidence="2 3">ATCC 13496</strain>
    </source>
</reference>
<evidence type="ECO:0000313" key="2">
    <source>
        <dbReference type="EMBL" id="RDH20220.1"/>
    </source>
</evidence>
<dbReference type="VEuPathDB" id="FungiDB:M747DRAFT_331531"/>
<dbReference type="EMBL" id="KZ851915">
    <property type="protein sequence ID" value="RDH20220.1"/>
    <property type="molecule type" value="Genomic_DNA"/>
</dbReference>
<feature type="compositionally biased region" description="Low complexity" evidence="1">
    <location>
        <begin position="29"/>
        <end position="38"/>
    </location>
</feature>
<dbReference type="Proteomes" id="UP000253845">
    <property type="component" value="Unassembled WGS sequence"/>
</dbReference>
<feature type="region of interest" description="Disordered" evidence="1">
    <location>
        <begin position="95"/>
        <end position="130"/>
    </location>
</feature>
<gene>
    <name evidence="2" type="ORF">M747DRAFT_331531</name>
</gene>
<feature type="region of interest" description="Disordered" evidence="1">
    <location>
        <begin position="23"/>
        <end position="78"/>
    </location>
</feature>
<evidence type="ECO:0000256" key="1">
    <source>
        <dbReference type="SAM" id="MobiDB-lite"/>
    </source>
</evidence>
<accession>A0A370C0S9</accession>
<protein>
    <submittedName>
        <fullName evidence="2">Uncharacterized protein</fullName>
    </submittedName>
</protein>
<proteinExistence type="predicted"/>
<feature type="compositionally biased region" description="Polar residues" evidence="1">
    <location>
        <begin position="61"/>
        <end position="70"/>
    </location>
</feature>
<name>A0A370C0S9_ASPNG</name>
<dbReference type="AlphaFoldDB" id="A0A370C0S9"/>